<evidence type="ECO:0000256" key="2">
    <source>
        <dbReference type="ARBA" id="ARBA00023136"/>
    </source>
</evidence>
<dbReference type="InterPro" id="IPR037873">
    <property type="entry name" value="BamE-like"/>
</dbReference>
<evidence type="ECO:0000313" key="5">
    <source>
        <dbReference type="Proteomes" id="UP000315816"/>
    </source>
</evidence>
<keyword evidence="2" id="KW-0472">Membrane</keyword>
<name>A0A545SSB2_9RHOB</name>
<dbReference type="OrthoDB" id="7203955at2"/>
<evidence type="ECO:0000313" key="4">
    <source>
        <dbReference type="EMBL" id="TQV67842.1"/>
    </source>
</evidence>
<reference evidence="4 5" key="1">
    <citation type="submission" date="2019-06" db="EMBL/GenBank/DDBJ databases">
        <title>A novel species of marine bacteria.</title>
        <authorList>
            <person name="Wang Y."/>
        </authorList>
    </citation>
    <scope>NUCLEOTIDE SEQUENCE [LARGE SCALE GENOMIC DNA]</scope>
    <source>
        <strain evidence="4 5">MA1-10</strain>
    </source>
</reference>
<keyword evidence="5" id="KW-1185">Reference proteome</keyword>
<evidence type="ECO:0000256" key="1">
    <source>
        <dbReference type="ARBA" id="ARBA00022729"/>
    </source>
</evidence>
<organism evidence="4 5">
    <name type="scientific">Aliiroseovarius halocynthiae</name>
    <dbReference type="NCBI Taxonomy" id="985055"/>
    <lineage>
        <taxon>Bacteria</taxon>
        <taxon>Pseudomonadati</taxon>
        <taxon>Pseudomonadota</taxon>
        <taxon>Alphaproteobacteria</taxon>
        <taxon>Rhodobacterales</taxon>
        <taxon>Paracoccaceae</taxon>
        <taxon>Aliiroseovarius</taxon>
    </lineage>
</organism>
<dbReference type="GO" id="GO:0019867">
    <property type="term" value="C:outer membrane"/>
    <property type="evidence" value="ECO:0007669"/>
    <property type="project" value="InterPro"/>
</dbReference>
<gene>
    <name evidence="4" type="ORF">FIL88_08315</name>
</gene>
<dbReference type="InterPro" id="IPR007450">
    <property type="entry name" value="BamE_dom"/>
</dbReference>
<dbReference type="EMBL" id="VICH01000005">
    <property type="protein sequence ID" value="TQV67842.1"/>
    <property type="molecule type" value="Genomic_DNA"/>
</dbReference>
<accession>A0A545SSB2</accession>
<sequence>MAYLTDRVKRAGKAIAIVVLGVTLTACSATYRNHGYMPVQEDVDALVVGKDTRETVAEAIGKPGTAGLLSESGYYYVRSRFEHYLYNAPKEIDRQILAISFDSRGRVENIERFGLENGRVVTLERRVTDSNIKGVSFLRQLFGSFGRIDIAEQFRGG</sequence>
<comment type="caution">
    <text evidence="4">The sequence shown here is derived from an EMBL/GenBank/DDBJ whole genome shotgun (WGS) entry which is preliminary data.</text>
</comment>
<dbReference type="RefSeq" id="WP_142853275.1">
    <property type="nucleotide sequence ID" value="NZ_FXWW01000001.1"/>
</dbReference>
<dbReference type="Pfam" id="PF04355">
    <property type="entry name" value="BamE"/>
    <property type="match status" value="1"/>
</dbReference>
<keyword evidence="1" id="KW-0732">Signal</keyword>
<dbReference type="AlphaFoldDB" id="A0A545SSB2"/>
<evidence type="ECO:0000259" key="3">
    <source>
        <dbReference type="Pfam" id="PF04355"/>
    </source>
</evidence>
<dbReference type="Proteomes" id="UP000315816">
    <property type="component" value="Unassembled WGS sequence"/>
</dbReference>
<dbReference type="Gene3D" id="3.30.1450.10">
    <property type="match status" value="1"/>
</dbReference>
<dbReference type="PROSITE" id="PS51257">
    <property type="entry name" value="PROKAR_LIPOPROTEIN"/>
    <property type="match status" value="1"/>
</dbReference>
<feature type="domain" description="Outer membrane protein assembly factor BamE" evidence="3">
    <location>
        <begin position="35"/>
        <end position="110"/>
    </location>
</feature>
<proteinExistence type="predicted"/>
<protein>
    <submittedName>
        <fullName evidence="4">Outer membrane protein assembly factor BamE</fullName>
    </submittedName>
</protein>